<dbReference type="InParanoid" id="M0ZZJ2"/>
<dbReference type="HOGENOM" id="CLU_162985_0_0_1"/>
<evidence type="ECO:0000313" key="2">
    <source>
        <dbReference type="EnsemblPlants" id="PGSC0003DMT400011419"/>
    </source>
</evidence>
<sequence>MDLCCNGSFIVVSRNRRSTRRLALWCSSSPSCTSLQHRRALGHWVIWYFFTELLGDAPTAPYLRLLDPFLQGLAHWNKRRSKTLRRLAKWTRRSSGLYFFVLLSLFIPFCDVVSMPSFKHQILET</sequence>
<dbReference type="AlphaFoldDB" id="M0ZZJ2"/>
<dbReference type="Proteomes" id="UP000011115">
    <property type="component" value="Unassembled WGS sequence"/>
</dbReference>
<protein>
    <submittedName>
        <fullName evidence="2">Uncharacterized protein</fullName>
    </submittedName>
</protein>
<evidence type="ECO:0000313" key="3">
    <source>
        <dbReference type="Proteomes" id="UP000011115"/>
    </source>
</evidence>
<feature type="transmembrane region" description="Helical" evidence="1">
    <location>
        <begin position="95"/>
        <end position="115"/>
    </location>
</feature>
<accession>M0ZZJ2</accession>
<keyword evidence="1" id="KW-0472">Membrane</keyword>
<dbReference type="PaxDb" id="4113-PGSC0003DMT400011419"/>
<name>M0ZZJ2_SOLTU</name>
<organism evidence="2 3">
    <name type="scientific">Solanum tuberosum</name>
    <name type="common">Potato</name>
    <dbReference type="NCBI Taxonomy" id="4113"/>
    <lineage>
        <taxon>Eukaryota</taxon>
        <taxon>Viridiplantae</taxon>
        <taxon>Streptophyta</taxon>
        <taxon>Embryophyta</taxon>
        <taxon>Tracheophyta</taxon>
        <taxon>Spermatophyta</taxon>
        <taxon>Magnoliopsida</taxon>
        <taxon>eudicotyledons</taxon>
        <taxon>Gunneridae</taxon>
        <taxon>Pentapetalae</taxon>
        <taxon>asterids</taxon>
        <taxon>lamiids</taxon>
        <taxon>Solanales</taxon>
        <taxon>Solanaceae</taxon>
        <taxon>Solanoideae</taxon>
        <taxon>Solaneae</taxon>
        <taxon>Solanum</taxon>
    </lineage>
</organism>
<reference evidence="3" key="1">
    <citation type="journal article" date="2011" name="Nature">
        <title>Genome sequence and analysis of the tuber crop potato.</title>
        <authorList>
            <consortium name="The Potato Genome Sequencing Consortium"/>
        </authorList>
    </citation>
    <scope>NUCLEOTIDE SEQUENCE [LARGE SCALE GENOMIC DNA]</scope>
    <source>
        <strain evidence="3">cv. DM1-3 516 R44</strain>
    </source>
</reference>
<proteinExistence type="predicted"/>
<dbReference type="EnsemblPlants" id="PGSC0003DMT400011419">
    <property type="protein sequence ID" value="PGSC0003DMT400011419"/>
    <property type="gene ID" value="PGSC0003DMG400004476"/>
</dbReference>
<keyword evidence="3" id="KW-1185">Reference proteome</keyword>
<keyword evidence="1" id="KW-0812">Transmembrane</keyword>
<reference evidence="2" key="2">
    <citation type="submission" date="2015-06" db="UniProtKB">
        <authorList>
            <consortium name="EnsemblPlants"/>
        </authorList>
    </citation>
    <scope>IDENTIFICATION</scope>
    <source>
        <strain evidence="2">DM1-3 516 R44</strain>
    </source>
</reference>
<keyword evidence="1" id="KW-1133">Transmembrane helix</keyword>
<dbReference type="Gramene" id="PGSC0003DMT400011419">
    <property type="protein sequence ID" value="PGSC0003DMT400011419"/>
    <property type="gene ID" value="PGSC0003DMG400004476"/>
</dbReference>
<evidence type="ECO:0000256" key="1">
    <source>
        <dbReference type="SAM" id="Phobius"/>
    </source>
</evidence>